<dbReference type="GO" id="GO:0005525">
    <property type="term" value="F:GTP binding"/>
    <property type="evidence" value="ECO:0007669"/>
    <property type="project" value="InterPro"/>
</dbReference>
<feature type="compositionally biased region" description="Basic and acidic residues" evidence="3">
    <location>
        <begin position="874"/>
        <end position="892"/>
    </location>
</feature>
<dbReference type="Proteomes" id="UP001155660">
    <property type="component" value="Chromosome B4"/>
</dbReference>
<dbReference type="AlphaFoldDB" id="A0A9Q9W9B8"/>
<dbReference type="InterPro" id="IPR003961">
    <property type="entry name" value="FN3_dom"/>
</dbReference>
<dbReference type="InterPro" id="IPR052090">
    <property type="entry name" value="Cytolytic_pore-forming_toxin"/>
</dbReference>
<comment type="similarity">
    <text evidence="1">Belongs to the TRAFAC class TrmE-Era-EngA-EngB-Septin-like GTPase superfamily. AIG1/Toc34/Toc159-like paraseptin GTPase family. IAN subfamily.</text>
</comment>
<dbReference type="CDD" id="cd06503">
    <property type="entry name" value="ATP-synt_Fo_b"/>
    <property type="match status" value="1"/>
</dbReference>
<dbReference type="Pfam" id="PF04548">
    <property type="entry name" value="AIG1"/>
    <property type="match status" value="1"/>
</dbReference>
<dbReference type="CDD" id="cd00063">
    <property type="entry name" value="FN3"/>
    <property type="match status" value="1"/>
</dbReference>
<dbReference type="CDD" id="cd01852">
    <property type="entry name" value="AIG1"/>
    <property type="match status" value="1"/>
</dbReference>
<evidence type="ECO:0000259" key="5">
    <source>
        <dbReference type="PROSITE" id="PS51720"/>
    </source>
</evidence>
<dbReference type="InterPro" id="IPR048997">
    <property type="entry name" value="Stonustoxin-like_helical"/>
</dbReference>
<dbReference type="Pfam" id="PF18078">
    <property type="entry name" value="Thioredoxin_11"/>
    <property type="match status" value="1"/>
</dbReference>
<keyword evidence="2" id="KW-0547">Nucleotide-binding</keyword>
<dbReference type="RefSeq" id="XP_042578756.1">
    <property type="nucleotide sequence ID" value="XM_042722822.1"/>
</dbReference>
<name>A0A9Q9W9B8_CYPCA</name>
<dbReference type="SMR" id="A0A9Q9W9B8"/>
<evidence type="ECO:0000313" key="6">
    <source>
        <dbReference type="RefSeq" id="XP_042578756.1"/>
    </source>
</evidence>
<feature type="region of interest" description="Disordered" evidence="3">
    <location>
        <begin position="942"/>
        <end position="1036"/>
    </location>
</feature>
<feature type="domain" description="Fibronectin type-III" evidence="4">
    <location>
        <begin position="503"/>
        <end position="596"/>
    </location>
</feature>
<dbReference type="PROSITE" id="PS51720">
    <property type="entry name" value="G_AIG1"/>
    <property type="match status" value="1"/>
</dbReference>
<dbReference type="OrthoDB" id="8954335at2759"/>
<dbReference type="InterPro" id="IPR040581">
    <property type="entry name" value="Thioredoxin_11"/>
</dbReference>
<evidence type="ECO:0000256" key="3">
    <source>
        <dbReference type="SAM" id="MobiDB-lite"/>
    </source>
</evidence>
<sequence>MDSVGLNLIKTAALGRSFELGMLYDCRKDSLIPGIRLWKNEEMKKNISSRNQINTRFKVTASDTIKDKSKLLNIGGELKLSLLSGLISVSGAAKYLNDTKTSFKQERLTLLYHSTSEFKELIINQLPSIQNIPEDENNIATHVVTGVMYGADACFIFDRKISVNEDKTTVEGELKVALEKLQGVVSLDGNVNLSMDDNQKNAVKNFTCTFYGDFQLPSNPTSLEDAMKVFGDLPKLLGENKDLAVPLRVWLYPLDKLHSRASKLHKEISMDLVKRIESVVESLNTAEMKCSDFLEDSPAQTFAAFHDKILQMKDNCETYKLRLLKELSSLLPNIRGDVMKETALNKLLQENDESPFRGNDLVEWLEERERESEIIKSVLGRLQAYGAHIKNNIDATWMGLEDGNLVCYTFTSLDCLDALLSKQAYYLSPSTDQKIPDSKQKSWLTPEIKKSMKRNLKIFKNFTDIKDCKTAKFIVSSKEMQKHPGSCILLYESECDEGVCFTPPSKPACPIIEEVKGQTVVLKVVPPSCPATVEFRLLYKVKQDTIWTSEPVLKDQHTVTLTDLREETKYEIKCAAVGKLNYTVDSDVISVTTEKSTLTGDVRIVLLGKTGVGKSAAGNTILRREAFKSILSSRSVKETSEFNKRWITVIDTPGLYDSGVENVEIRKEIVMCISMAAPGPHVFLLVIQLGRFTQEEKDIVKMIHETFGDKSKIYTMVLFTRGDKLRGRRIQDFIEDDESLKGLIQQCGQRYHVFNNNETEDLTQVSELLEKIDCMVTENGGSFYTNEKFQLVDKNIKERQKMIIKEKEVVIKRREEELRAKYETEINHMKKETERERWKMQTEVRKSEEEFKKRENEIKKATDENLRKEMKRKLEEDQREYEEKKIKEKSLEEQQQNFIKSMEEKHEEEKHNLQERIQRETREQAEHEYNEKLDKRVAKALKEAEEKHETEKAKALKEAEERHKKKVDEVLQDAEKKHKKEVDKVLNSVKEKHEKEVSETLKVEEKQKARALREAKEKYEREKTEALKEAEEKYKREKDKALREAEEYFKKEKAEAEAKVPNRSKRASDWSHYVPVLGGAAGSLVGTFEDILF</sequence>
<evidence type="ECO:0000256" key="2">
    <source>
        <dbReference type="ARBA" id="ARBA00022741"/>
    </source>
</evidence>
<dbReference type="KEGG" id="ccar:122137153"/>
<accession>A0A9Q9W9B8</accession>
<protein>
    <submittedName>
        <fullName evidence="6">Uncharacterized protein LOC122137153</fullName>
    </submittedName>
</protein>
<reference evidence="6" key="1">
    <citation type="submission" date="2025-08" db="UniProtKB">
        <authorList>
            <consortium name="RefSeq"/>
        </authorList>
    </citation>
    <scope>IDENTIFICATION</scope>
    <source>
        <tissue evidence="6">Muscle</tissue>
    </source>
</reference>
<organism evidence="6">
    <name type="scientific">Cyprinus carpio</name>
    <name type="common">Common carp</name>
    <dbReference type="NCBI Taxonomy" id="7962"/>
    <lineage>
        <taxon>Eukaryota</taxon>
        <taxon>Metazoa</taxon>
        <taxon>Chordata</taxon>
        <taxon>Craniata</taxon>
        <taxon>Vertebrata</taxon>
        <taxon>Euteleostomi</taxon>
        <taxon>Actinopterygii</taxon>
        <taxon>Neopterygii</taxon>
        <taxon>Teleostei</taxon>
        <taxon>Ostariophysi</taxon>
        <taxon>Cypriniformes</taxon>
        <taxon>Cyprinidae</taxon>
        <taxon>Cyprininae</taxon>
        <taxon>Cyprinus</taxon>
    </lineage>
</organism>
<dbReference type="InterPro" id="IPR056072">
    <property type="entry name" value="SNTX_MACPF/CDC-like_dom"/>
</dbReference>
<dbReference type="PANTHER" id="PTHR31594:SF15">
    <property type="entry name" value="VERRUCOTOXIN SUBUNIT BETA ISOFORM X1-RELATED"/>
    <property type="match status" value="1"/>
</dbReference>
<proteinExistence type="inferred from homology"/>
<feature type="region of interest" description="Disordered" evidence="3">
    <location>
        <begin position="874"/>
        <end position="895"/>
    </location>
</feature>
<evidence type="ECO:0000256" key="1">
    <source>
        <dbReference type="ARBA" id="ARBA00008535"/>
    </source>
</evidence>
<dbReference type="GeneID" id="122137153"/>
<gene>
    <name evidence="6" type="primary">LOC122137153</name>
</gene>
<feature type="domain" description="AIG1-type G" evidence="5">
    <location>
        <begin position="599"/>
        <end position="793"/>
    </location>
</feature>
<dbReference type="FunFam" id="3.40.50.300:FF:000366">
    <property type="entry name" value="GTPase, IMAP family member 2"/>
    <property type="match status" value="1"/>
</dbReference>
<dbReference type="PROSITE" id="PS50853">
    <property type="entry name" value="FN3"/>
    <property type="match status" value="1"/>
</dbReference>
<dbReference type="InterPro" id="IPR006703">
    <property type="entry name" value="G_AIG1"/>
</dbReference>
<dbReference type="Pfam" id="PF21109">
    <property type="entry name" value="Stonustoxin_helical"/>
    <property type="match status" value="1"/>
</dbReference>
<dbReference type="PANTHER" id="PTHR31594">
    <property type="entry name" value="AIG1-TYPE G DOMAIN-CONTAINING PROTEIN"/>
    <property type="match status" value="1"/>
</dbReference>
<evidence type="ECO:0000259" key="4">
    <source>
        <dbReference type="PROSITE" id="PS50853"/>
    </source>
</evidence>
<dbReference type="Pfam" id="PF24674">
    <property type="entry name" value="MACPF_SNTX"/>
    <property type="match status" value="1"/>
</dbReference>